<keyword evidence="2" id="KW-1185">Reference proteome</keyword>
<evidence type="ECO:0000313" key="2">
    <source>
        <dbReference type="Proteomes" id="UP000830375"/>
    </source>
</evidence>
<gene>
    <name evidence="1" type="ORF">H4Q32_014150</name>
</gene>
<organism evidence="1 2">
    <name type="scientific">Labeo rohita</name>
    <name type="common">Indian major carp</name>
    <name type="synonym">Cyprinus rohita</name>
    <dbReference type="NCBI Taxonomy" id="84645"/>
    <lineage>
        <taxon>Eukaryota</taxon>
        <taxon>Metazoa</taxon>
        <taxon>Chordata</taxon>
        <taxon>Craniata</taxon>
        <taxon>Vertebrata</taxon>
        <taxon>Euteleostomi</taxon>
        <taxon>Actinopterygii</taxon>
        <taxon>Neopterygii</taxon>
        <taxon>Teleostei</taxon>
        <taxon>Ostariophysi</taxon>
        <taxon>Cypriniformes</taxon>
        <taxon>Cyprinidae</taxon>
        <taxon>Labeoninae</taxon>
        <taxon>Labeonini</taxon>
        <taxon>Labeo</taxon>
    </lineage>
</organism>
<proteinExistence type="predicted"/>
<comment type="caution">
    <text evidence="1">The sequence shown here is derived from an EMBL/GenBank/DDBJ whole genome shotgun (WGS) entry which is preliminary data.</text>
</comment>
<protein>
    <submittedName>
        <fullName evidence="1">Pyridoxine/pyridoxamine 5'-phosphate oxidase</fullName>
    </submittedName>
</protein>
<name>A0ABQ8LUZ7_LABRO</name>
<evidence type="ECO:0000313" key="1">
    <source>
        <dbReference type="EMBL" id="KAI2653802.1"/>
    </source>
</evidence>
<dbReference type="EMBL" id="JACTAM010000018">
    <property type="protein sequence ID" value="KAI2653802.1"/>
    <property type="molecule type" value="Genomic_DNA"/>
</dbReference>
<dbReference type="Proteomes" id="UP000830375">
    <property type="component" value="Unassembled WGS sequence"/>
</dbReference>
<reference evidence="1 2" key="1">
    <citation type="submission" date="2022-01" db="EMBL/GenBank/DDBJ databases">
        <title>A high-quality chromosome-level genome assembly of rohu carp, Labeo rohita.</title>
        <authorList>
            <person name="Arick M.A. II"/>
            <person name="Hsu C.-Y."/>
            <person name="Magbanua Z."/>
            <person name="Pechanova O."/>
            <person name="Grover C."/>
            <person name="Miller E."/>
            <person name="Thrash A."/>
            <person name="Ezzel L."/>
            <person name="Alam S."/>
            <person name="Benzie J."/>
            <person name="Hamilton M."/>
            <person name="Karsi A."/>
            <person name="Lawrence M.L."/>
            <person name="Peterson D.G."/>
        </authorList>
    </citation>
    <scope>NUCLEOTIDE SEQUENCE [LARGE SCALE GENOMIC DNA]</scope>
    <source>
        <strain evidence="2">BAU-BD-2019</strain>
        <tissue evidence="1">Blood</tissue>
    </source>
</reference>
<sequence length="164" mass="18686">MVGCKENRQTSINTLPPLLSNCAQIKEFVGKGASWFKDKITATNLRPDLVFWPSSLRTVYIIELTVPWKDTVEDTYELKNPEAGSLCRVTIRVKSKKTVRVCSITTVIALTLLDGPFLSYKCKALFLPLRSLPSSLILHTSPLHFTQGSFKWCHRRNKQEMKEE</sequence>
<accession>A0ABQ8LUZ7</accession>